<evidence type="ECO:0000256" key="1">
    <source>
        <dbReference type="SAM" id="MobiDB-lite"/>
    </source>
</evidence>
<evidence type="ECO:0000313" key="3">
    <source>
        <dbReference type="Proteomes" id="UP000789759"/>
    </source>
</evidence>
<dbReference type="Proteomes" id="UP000789759">
    <property type="component" value="Unassembled WGS sequence"/>
</dbReference>
<dbReference type="AlphaFoldDB" id="A0A9N9KF88"/>
<organism evidence="2 3">
    <name type="scientific">Cetraspora pellucida</name>
    <dbReference type="NCBI Taxonomy" id="1433469"/>
    <lineage>
        <taxon>Eukaryota</taxon>
        <taxon>Fungi</taxon>
        <taxon>Fungi incertae sedis</taxon>
        <taxon>Mucoromycota</taxon>
        <taxon>Glomeromycotina</taxon>
        <taxon>Glomeromycetes</taxon>
        <taxon>Diversisporales</taxon>
        <taxon>Gigasporaceae</taxon>
        <taxon>Cetraspora</taxon>
    </lineage>
</organism>
<name>A0A9N9KF88_9GLOM</name>
<dbReference type="EMBL" id="CAJVQA010055480">
    <property type="protein sequence ID" value="CAG8825191.1"/>
    <property type="molecule type" value="Genomic_DNA"/>
</dbReference>
<reference evidence="2" key="1">
    <citation type="submission" date="2021-06" db="EMBL/GenBank/DDBJ databases">
        <authorList>
            <person name="Kallberg Y."/>
            <person name="Tangrot J."/>
            <person name="Rosling A."/>
        </authorList>
    </citation>
    <scope>NUCLEOTIDE SEQUENCE</scope>
    <source>
        <strain evidence="2">FL966</strain>
    </source>
</reference>
<feature type="non-terminal residue" evidence="2">
    <location>
        <position position="185"/>
    </location>
</feature>
<comment type="caution">
    <text evidence="2">The sequence shown here is derived from an EMBL/GenBank/DDBJ whole genome shotgun (WGS) entry which is preliminary data.</text>
</comment>
<dbReference type="OrthoDB" id="2449150at2759"/>
<accession>A0A9N9KF88</accession>
<protein>
    <submittedName>
        <fullName evidence="2">4829_t:CDS:1</fullName>
    </submittedName>
</protein>
<gene>
    <name evidence="2" type="ORF">CPELLU_LOCUS20070</name>
</gene>
<proteinExistence type="predicted"/>
<sequence>AMNTQYCSAHKSIPYKLVFGQLPHCDTNLVDILESEESLNNQTLISEGSQSTIVSEISSDTVSESEFSSIIEQVQENCSNIDGADEICSDNDGAQDIDDDSAQELYNDLLSLYCSEIEEGSKNTPVYKIVEIINSDDDFEVGECSKNTLVPQIIEIIDSDDNSDENRHYTSQEKKKWKVQSEETK</sequence>
<feature type="region of interest" description="Disordered" evidence="1">
    <location>
        <begin position="160"/>
        <end position="185"/>
    </location>
</feature>
<evidence type="ECO:0000313" key="2">
    <source>
        <dbReference type="EMBL" id="CAG8825191.1"/>
    </source>
</evidence>
<feature type="non-terminal residue" evidence="2">
    <location>
        <position position="1"/>
    </location>
</feature>
<feature type="compositionally biased region" description="Basic and acidic residues" evidence="1">
    <location>
        <begin position="164"/>
        <end position="185"/>
    </location>
</feature>
<keyword evidence="3" id="KW-1185">Reference proteome</keyword>